<evidence type="ECO:0000313" key="2">
    <source>
        <dbReference type="EMBL" id="KZT55901.1"/>
    </source>
</evidence>
<protein>
    <submittedName>
        <fullName evidence="2">Uncharacterized protein</fullName>
    </submittedName>
</protein>
<dbReference type="InParanoid" id="A0A165F003"/>
<proteinExistence type="predicted"/>
<dbReference type="EMBL" id="KV423987">
    <property type="protein sequence ID" value="KZT55901.1"/>
    <property type="molecule type" value="Genomic_DNA"/>
</dbReference>
<sequence>MAKKKGGGWLSPSTSVEINLSNEAGIDPGPDDPNHDSTSPERDTDNIVRGEATVVKDGSVGQHYYTKNNTALRLREGPVASIATNPAKSAEHAGSVGQHYYTKLALRLWKSPVASIATIQPETADHAISVGQHYYTTTALCLREGPDTTTVSNTTSDSASPADATPTHPSTPQSSISHSANTAAAVAESAVMEDSASPAVPAPSREVIAENVTNVVDAVEPEHTNRDASTEPNFDPPPYEEQDPAAGQHAYESRITTPHLQTIRLQPDSDNDEALPEYRKRELLPPLYSPPRKRRTAAAHATATAAAVPAARATAAAGTAAAGTARTAAGAVSRPAPRPERRLPTNEELRALAKAEAQRIVQERNAKYGVHIPQSNINHHNSNRTISNRA</sequence>
<dbReference type="AlphaFoldDB" id="A0A165F003"/>
<feature type="compositionally biased region" description="Low complexity" evidence="1">
    <location>
        <begin position="148"/>
        <end position="160"/>
    </location>
</feature>
<feature type="compositionally biased region" description="Polar residues" evidence="1">
    <location>
        <begin position="167"/>
        <end position="176"/>
    </location>
</feature>
<name>A0A165F003_9BASI</name>
<feature type="region of interest" description="Disordered" evidence="1">
    <location>
        <begin position="146"/>
        <end position="205"/>
    </location>
</feature>
<keyword evidence="3" id="KW-1185">Reference proteome</keyword>
<accession>A0A165F003</accession>
<feature type="compositionally biased region" description="Basic and acidic residues" evidence="1">
    <location>
        <begin position="220"/>
        <end position="229"/>
    </location>
</feature>
<feature type="compositionally biased region" description="Basic and acidic residues" evidence="1">
    <location>
        <begin position="32"/>
        <end position="48"/>
    </location>
</feature>
<evidence type="ECO:0000256" key="1">
    <source>
        <dbReference type="SAM" id="MobiDB-lite"/>
    </source>
</evidence>
<feature type="compositionally biased region" description="Polar residues" evidence="1">
    <location>
        <begin position="254"/>
        <end position="264"/>
    </location>
</feature>
<dbReference type="Proteomes" id="UP000076842">
    <property type="component" value="Unassembled WGS sequence"/>
</dbReference>
<feature type="region of interest" description="Disordered" evidence="1">
    <location>
        <begin position="219"/>
        <end position="296"/>
    </location>
</feature>
<feature type="compositionally biased region" description="Polar residues" evidence="1">
    <location>
        <begin position="11"/>
        <end position="22"/>
    </location>
</feature>
<gene>
    <name evidence="2" type="ORF">CALCODRAFT_484433</name>
</gene>
<feature type="region of interest" description="Disordered" evidence="1">
    <location>
        <begin position="1"/>
        <end position="48"/>
    </location>
</feature>
<feature type="compositionally biased region" description="Low complexity" evidence="1">
    <location>
        <begin position="177"/>
        <end position="197"/>
    </location>
</feature>
<organism evidence="2 3">
    <name type="scientific">Calocera cornea HHB12733</name>
    <dbReference type="NCBI Taxonomy" id="1353952"/>
    <lineage>
        <taxon>Eukaryota</taxon>
        <taxon>Fungi</taxon>
        <taxon>Dikarya</taxon>
        <taxon>Basidiomycota</taxon>
        <taxon>Agaricomycotina</taxon>
        <taxon>Dacrymycetes</taxon>
        <taxon>Dacrymycetales</taxon>
        <taxon>Dacrymycetaceae</taxon>
        <taxon>Calocera</taxon>
    </lineage>
</organism>
<reference evidence="2 3" key="1">
    <citation type="journal article" date="2016" name="Mol. Biol. Evol.">
        <title>Comparative Genomics of Early-Diverging Mushroom-Forming Fungi Provides Insights into the Origins of Lignocellulose Decay Capabilities.</title>
        <authorList>
            <person name="Nagy L.G."/>
            <person name="Riley R."/>
            <person name="Tritt A."/>
            <person name="Adam C."/>
            <person name="Daum C."/>
            <person name="Floudas D."/>
            <person name="Sun H."/>
            <person name="Yadav J.S."/>
            <person name="Pangilinan J."/>
            <person name="Larsson K.H."/>
            <person name="Matsuura K."/>
            <person name="Barry K."/>
            <person name="Labutti K."/>
            <person name="Kuo R."/>
            <person name="Ohm R.A."/>
            <person name="Bhattacharya S.S."/>
            <person name="Shirouzu T."/>
            <person name="Yoshinaga Y."/>
            <person name="Martin F.M."/>
            <person name="Grigoriev I.V."/>
            <person name="Hibbett D.S."/>
        </authorList>
    </citation>
    <scope>NUCLEOTIDE SEQUENCE [LARGE SCALE GENOMIC DNA]</scope>
    <source>
        <strain evidence="2 3">HHB12733</strain>
    </source>
</reference>
<evidence type="ECO:0000313" key="3">
    <source>
        <dbReference type="Proteomes" id="UP000076842"/>
    </source>
</evidence>